<dbReference type="HOGENOM" id="CLU_1423329_0_0_1"/>
<keyword evidence="3" id="KW-1185">Reference proteome</keyword>
<protein>
    <submittedName>
        <fullName evidence="2">Predicted protein</fullName>
    </submittedName>
</protein>
<keyword evidence="1" id="KW-0175">Coiled coil</keyword>
<dbReference type="Gramene" id="Al_scaffold_0096_6">
    <property type="protein sequence ID" value="Al_scaffold_0096_6"/>
    <property type="gene ID" value="Al_scaffold_0096_6"/>
</dbReference>
<name>D7MWC5_ARALL</name>
<dbReference type="EMBL" id="GL348786">
    <property type="protein sequence ID" value="EFH39158.1"/>
    <property type="molecule type" value="Genomic_DNA"/>
</dbReference>
<dbReference type="AlphaFoldDB" id="D7MWC5"/>
<sequence>MKFTKDKNGDLENMKDLTSLPIVLGLIKRLNLPVVVQENVEETDIIELKAEAAELQNDLILKESETLEVLKELEATKATVVKLQQRKEVGADPELIIVYSGIRASVELLKKKLNEEKTELEKTRERLMQKSLKVISLEEEEVRLSFPKKGDTRDKDLENNAMGMLYEVKRLSREAQEVKKTGEDAHSFPCD</sequence>
<feature type="coiled-coil region" evidence="1">
    <location>
        <begin position="38"/>
        <end position="65"/>
    </location>
</feature>
<evidence type="ECO:0000313" key="3">
    <source>
        <dbReference type="Proteomes" id="UP000008694"/>
    </source>
</evidence>
<evidence type="ECO:0000313" key="2">
    <source>
        <dbReference type="EMBL" id="EFH39158.1"/>
    </source>
</evidence>
<accession>D7MWC5</accession>
<gene>
    <name evidence="2" type="ORF">ARALYDRAFT_655304</name>
</gene>
<evidence type="ECO:0000256" key="1">
    <source>
        <dbReference type="SAM" id="Coils"/>
    </source>
</evidence>
<dbReference type="Proteomes" id="UP000008694">
    <property type="component" value="Unassembled WGS sequence"/>
</dbReference>
<reference evidence="3" key="1">
    <citation type="journal article" date="2011" name="Nat. Genet.">
        <title>The Arabidopsis lyrata genome sequence and the basis of rapid genome size change.</title>
        <authorList>
            <person name="Hu T.T."/>
            <person name="Pattyn P."/>
            <person name="Bakker E.G."/>
            <person name="Cao J."/>
            <person name="Cheng J.-F."/>
            <person name="Clark R.M."/>
            <person name="Fahlgren N."/>
            <person name="Fawcett J.A."/>
            <person name="Grimwood J."/>
            <person name="Gundlach H."/>
            <person name="Haberer G."/>
            <person name="Hollister J.D."/>
            <person name="Ossowski S."/>
            <person name="Ottilar R.P."/>
            <person name="Salamov A.A."/>
            <person name="Schneeberger K."/>
            <person name="Spannagl M."/>
            <person name="Wang X."/>
            <person name="Yang L."/>
            <person name="Nasrallah M.E."/>
            <person name="Bergelson J."/>
            <person name="Carrington J.C."/>
            <person name="Gaut B.S."/>
            <person name="Schmutz J."/>
            <person name="Mayer K.F.X."/>
            <person name="Van de Peer Y."/>
            <person name="Grigoriev I.V."/>
            <person name="Nordborg M."/>
            <person name="Weigel D."/>
            <person name="Guo Y.-L."/>
        </authorList>
    </citation>
    <scope>NUCLEOTIDE SEQUENCE [LARGE SCALE GENOMIC DNA]</scope>
    <source>
        <strain evidence="3">cv. MN47</strain>
    </source>
</reference>
<proteinExistence type="predicted"/>
<feature type="coiled-coil region" evidence="1">
    <location>
        <begin position="103"/>
        <end position="140"/>
    </location>
</feature>
<organism evidence="3">
    <name type="scientific">Arabidopsis lyrata subsp. lyrata</name>
    <name type="common">Lyre-leaved rock-cress</name>
    <dbReference type="NCBI Taxonomy" id="81972"/>
    <lineage>
        <taxon>Eukaryota</taxon>
        <taxon>Viridiplantae</taxon>
        <taxon>Streptophyta</taxon>
        <taxon>Embryophyta</taxon>
        <taxon>Tracheophyta</taxon>
        <taxon>Spermatophyta</taxon>
        <taxon>Magnoliopsida</taxon>
        <taxon>eudicotyledons</taxon>
        <taxon>Gunneridae</taxon>
        <taxon>Pentapetalae</taxon>
        <taxon>rosids</taxon>
        <taxon>malvids</taxon>
        <taxon>Brassicales</taxon>
        <taxon>Brassicaceae</taxon>
        <taxon>Camelineae</taxon>
        <taxon>Arabidopsis</taxon>
    </lineage>
</organism>